<dbReference type="InterPro" id="IPR002083">
    <property type="entry name" value="MATH/TRAF_dom"/>
</dbReference>
<dbReference type="EMBL" id="JABXBU010002072">
    <property type="protein sequence ID" value="KAF8777716.1"/>
    <property type="molecule type" value="Genomic_DNA"/>
</dbReference>
<dbReference type="Pfam" id="PF22486">
    <property type="entry name" value="MATH_2"/>
    <property type="match status" value="1"/>
</dbReference>
<dbReference type="PROSITE" id="PS50097">
    <property type="entry name" value="BTB"/>
    <property type="match status" value="1"/>
</dbReference>
<dbReference type="PANTHER" id="PTHR24413">
    <property type="entry name" value="SPECKLE-TYPE POZ PROTEIN"/>
    <property type="match status" value="1"/>
</dbReference>
<reference evidence="3" key="1">
    <citation type="journal article" date="2020" name="bioRxiv">
        <title>Chromosome-level reference genome of the European wasp spider Argiope bruennichi: a resource for studies on range expansion and evolutionary adaptation.</title>
        <authorList>
            <person name="Sheffer M.M."/>
            <person name="Hoppe A."/>
            <person name="Krehenwinkel H."/>
            <person name="Uhl G."/>
            <person name="Kuss A.W."/>
            <person name="Jensen L."/>
            <person name="Jensen C."/>
            <person name="Gillespie R.G."/>
            <person name="Hoff K.J."/>
            <person name="Prost S."/>
        </authorList>
    </citation>
    <scope>NUCLEOTIDE SEQUENCE</scope>
</reference>
<protein>
    <submittedName>
        <fullName evidence="3">TD and POZ domain-containing protein 3</fullName>
    </submittedName>
</protein>
<dbReference type="PROSITE" id="PS50144">
    <property type="entry name" value="MATH"/>
    <property type="match status" value="1"/>
</dbReference>
<dbReference type="InterPro" id="IPR011333">
    <property type="entry name" value="SKP1/BTB/POZ_sf"/>
</dbReference>
<dbReference type="SUPFAM" id="SSF49599">
    <property type="entry name" value="TRAF domain-like"/>
    <property type="match status" value="2"/>
</dbReference>
<dbReference type="Gene3D" id="1.25.40.420">
    <property type="match status" value="1"/>
</dbReference>
<evidence type="ECO:0000313" key="3">
    <source>
        <dbReference type="EMBL" id="KAF8777716.1"/>
    </source>
</evidence>
<dbReference type="Proteomes" id="UP000807504">
    <property type="component" value="Unassembled WGS sequence"/>
</dbReference>
<dbReference type="GO" id="GO:0030163">
    <property type="term" value="P:protein catabolic process"/>
    <property type="evidence" value="ECO:0007669"/>
    <property type="project" value="UniProtKB-ARBA"/>
</dbReference>
<keyword evidence="4" id="KW-1185">Reference proteome</keyword>
<feature type="domain" description="BTB" evidence="1">
    <location>
        <begin position="339"/>
        <end position="403"/>
    </location>
</feature>
<evidence type="ECO:0000259" key="2">
    <source>
        <dbReference type="PROSITE" id="PS50144"/>
    </source>
</evidence>
<dbReference type="CDD" id="cd18186">
    <property type="entry name" value="BTB_POZ_ZBTB_KLHL-like"/>
    <property type="match status" value="1"/>
</dbReference>
<feature type="domain" description="MATH" evidence="2">
    <location>
        <begin position="3"/>
        <end position="135"/>
    </location>
</feature>
<dbReference type="AlphaFoldDB" id="A0A8T0ETI1"/>
<accession>A0A8T0ETI1</accession>
<reference evidence="3" key="2">
    <citation type="submission" date="2020-06" db="EMBL/GenBank/DDBJ databases">
        <authorList>
            <person name="Sheffer M."/>
        </authorList>
    </citation>
    <scope>NUCLEOTIDE SEQUENCE</scope>
</reference>
<dbReference type="Pfam" id="PF00651">
    <property type="entry name" value="BTB"/>
    <property type="match status" value="1"/>
</dbReference>
<gene>
    <name evidence="3" type="ORF">HNY73_014531</name>
</gene>
<dbReference type="Gene3D" id="2.60.210.10">
    <property type="entry name" value="Apoptosis, Tumor Necrosis Factor Receptor Associated Protein 2, Chain A"/>
    <property type="match status" value="1"/>
</dbReference>
<dbReference type="SUPFAM" id="SSF54695">
    <property type="entry name" value="POZ domain"/>
    <property type="match status" value="1"/>
</dbReference>
<evidence type="ECO:0000313" key="4">
    <source>
        <dbReference type="Proteomes" id="UP000807504"/>
    </source>
</evidence>
<organism evidence="3 4">
    <name type="scientific">Argiope bruennichi</name>
    <name type="common">Wasp spider</name>
    <name type="synonym">Aranea bruennichi</name>
    <dbReference type="NCBI Taxonomy" id="94029"/>
    <lineage>
        <taxon>Eukaryota</taxon>
        <taxon>Metazoa</taxon>
        <taxon>Ecdysozoa</taxon>
        <taxon>Arthropoda</taxon>
        <taxon>Chelicerata</taxon>
        <taxon>Arachnida</taxon>
        <taxon>Araneae</taxon>
        <taxon>Araneomorphae</taxon>
        <taxon>Entelegynae</taxon>
        <taxon>Araneoidea</taxon>
        <taxon>Araneidae</taxon>
        <taxon>Argiope</taxon>
    </lineage>
</organism>
<name>A0A8T0ETI1_ARGBR</name>
<dbReference type="InterPro" id="IPR000210">
    <property type="entry name" value="BTB/POZ_dom"/>
</dbReference>
<comment type="caution">
    <text evidence="3">The sequence shown here is derived from an EMBL/GenBank/DDBJ whole genome shotgun (WGS) entry which is preliminary data.</text>
</comment>
<proteinExistence type="predicted"/>
<dbReference type="SMART" id="SM00225">
    <property type="entry name" value="BTB"/>
    <property type="match status" value="1"/>
</dbReference>
<dbReference type="InterPro" id="IPR008974">
    <property type="entry name" value="TRAF-like"/>
</dbReference>
<dbReference type="Gene3D" id="3.30.710.10">
    <property type="entry name" value="Potassium Channel Kv1.1, Chain A"/>
    <property type="match status" value="1"/>
</dbReference>
<sequence>MRKFTFMWFIENYSFCWHEIGEKLVSPTFVAETMQQTSWNLQLYPRGDKDADFISLYLQRCAKCNGPEKIAIDFVLSITDINGRVLKSIGMEEEEMEFRKDKGYGSSYFCQRIGNILDQNGSVLTPDILKVCCTMWIGEGKLENEARICARTRIGLEKISFINVTENFSTLIPDQKKSFQVKSASKEELKISGYVLFKNDPGFGEEVVIEIFAGSEKIYLISYKVYLLNSVGNEIEFGKIDTRNYLERKNTLKIPIYFKRKILLDKGPEYLSNDNLTLRCECIVSTGIEFQRIEETCYDLHFTPFIREKLRDPYTASRSAEPNSVSDDLRSLYKDRIVSDIQLKTVSKTFYAHKSVLCARSSVFRAMLTTDMKEKILDGIQIEDLDDNTIDQLLLFLYTDVVEDLHWESAMKLYDAADRYDVQRLKNICSSFLIARVDTCNVSDLLHLADSHQDFSLKTAVENFITMNNKKIFCTDEWEYFMEVNPHLAVKTMHLYLKNNSD</sequence>
<evidence type="ECO:0000259" key="1">
    <source>
        <dbReference type="PROSITE" id="PS50097"/>
    </source>
</evidence>